<gene>
    <name evidence="1" type="ORF">Plil01_000230700</name>
</gene>
<keyword evidence="2" id="KW-1185">Reference proteome</keyword>
<dbReference type="OrthoDB" id="2015537at2759"/>
<proteinExistence type="predicted"/>
<name>A0A9W6WQ45_9STRA</name>
<accession>A0A9W6WQ45</accession>
<protein>
    <submittedName>
        <fullName evidence="1">Unnamed protein product</fullName>
    </submittedName>
</protein>
<dbReference type="Proteomes" id="UP001165083">
    <property type="component" value="Unassembled WGS sequence"/>
</dbReference>
<dbReference type="AlphaFoldDB" id="A0A9W6WQ45"/>
<organism evidence="1 2">
    <name type="scientific">Phytophthora lilii</name>
    <dbReference type="NCBI Taxonomy" id="2077276"/>
    <lineage>
        <taxon>Eukaryota</taxon>
        <taxon>Sar</taxon>
        <taxon>Stramenopiles</taxon>
        <taxon>Oomycota</taxon>
        <taxon>Peronosporomycetes</taxon>
        <taxon>Peronosporales</taxon>
        <taxon>Peronosporaceae</taxon>
        <taxon>Phytophthora</taxon>
    </lineage>
</organism>
<dbReference type="EMBL" id="BSXW01000081">
    <property type="protein sequence ID" value="GMF11622.1"/>
    <property type="molecule type" value="Genomic_DNA"/>
</dbReference>
<evidence type="ECO:0000313" key="2">
    <source>
        <dbReference type="Proteomes" id="UP001165083"/>
    </source>
</evidence>
<reference evidence="1" key="1">
    <citation type="submission" date="2023-04" db="EMBL/GenBank/DDBJ databases">
        <title>Phytophthora lilii NBRC 32176.</title>
        <authorList>
            <person name="Ichikawa N."/>
            <person name="Sato H."/>
            <person name="Tonouchi N."/>
        </authorList>
    </citation>
    <scope>NUCLEOTIDE SEQUENCE</scope>
    <source>
        <strain evidence="1">NBRC 32176</strain>
    </source>
</reference>
<sequence>MDKQSAIALGVTAGLGVGYLLDKAQPAALHAADAKTPEPAAKDLDEVERLIRPNILALTPYRCARDDYDQGSVLNFAAVAVADSLTCAVALDEQEFCWTPMKTVWGRRCRATRSCKPWSWSATRARTNLSSRGSSLTSGRSADVTGR</sequence>
<comment type="caution">
    <text evidence="1">The sequence shown here is derived from an EMBL/GenBank/DDBJ whole genome shotgun (WGS) entry which is preliminary data.</text>
</comment>
<evidence type="ECO:0000313" key="1">
    <source>
        <dbReference type="EMBL" id="GMF11622.1"/>
    </source>
</evidence>